<sequence>MPINTTRKNIPYTVDYLLGLLSDAKLLSPDQVQQVRAQHASVRTRIMRERVAREGTKKAARTRVGPAEIIAEFRFLSPTGDPVDQDAIARLVAADAGIPFEKPDPIEIDMKLVATTVSQPFARHHSCIPLRLENGKIVFALENPYDIELVRQLTEVADQPIKIVLSSKKDIAKLISEVYGLSSSITAAEQEASSGLDIGNLEQLVRLKTTGDIEPTDRPIINAVEYLLNYAFDQRASDIHIEPKREHTMVRLRIDGVLHNIYQFPMAIHRAFTSRIKMLARMDISERRRPQDGRIKTQRDQHEIELRVSSMPVAFGEKLVIRVFDPQSTIKDLSAVGMSPQEVEQWRKFIHRPHGMILVTGPTGSGKTTTLYSTLKELAGSDVNITTVEDPIEMVHEEFNQVLVQRRIDITFASALRTILRQDPDIVMIGEIRDAETAQMAAQAALTGHLVLSTLHTNDTASTITRLIDLGIEPFLLSSVLVGIMAQRLVRSICPDCKTETTLTAEQVEMLDIKLPPRSERALPAYYGQGCSNCRGTGYYGRTGIFEMLTVDSAIGRLITRQADAPEIRRAARANGMIPLQEGAIRKLAGGLTTFEEVMTICSES</sequence>
<dbReference type="AlphaFoldDB" id="A0A2Z4FKS9"/>
<dbReference type="SMART" id="SM00382">
    <property type="entry name" value="AAA"/>
    <property type="match status" value="1"/>
</dbReference>
<dbReference type="SUPFAM" id="SSF160246">
    <property type="entry name" value="EspE N-terminal domain-like"/>
    <property type="match status" value="1"/>
</dbReference>
<dbReference type="InterPro" id="IPR037257">
    <property type="entry name" value="T2SS_E_N_sf"/>
</dbReference>
<dbReference type="GO" id="GO:0005886">
    <property type="term" value="C:plasma membrane"/>
    <property type="evidence" value="ECO:0007669"/>
    <property type="project" value="TreeGrafter"/>
</dbReference>
<accession>A0A2Z4FKS9</accession>
<dbReference type="RefSeq" id="WP_111334380.1">
    <property type="nucleotide sequence ID" value="NZ_CP030032.1"/>
</dbReference>
<dbReference type="InterPro" id="IPR003593">
    <property type="entry name" value="AAA+_ATPase"/>
</dbReference>
<dbReference type="Pfam" id="PF00437">
    <property type="entry name" value="T2SSE"/>
    <property type="match status" value="1"/>
</dbReference>
<dbReference type="EMBL" id="CP030032">
    <property type="protein sequence ID" value="AWV89597.1"/>
    <property type="molecule type" value="Genomic_DNA"/>
</dbReference>
<dbReference type="PROSITE" id="PS00662">
    <property type="entry name" value="T2SP_E"/>
    <property type="match status" value="1"/>
</dbReference>
<dbReference type="InterPro" id="IPR027417">
    <property type="entry name" value="P-loop_NTPase"/>
</dbReference>
<dbReference type="Gene3D" id="3.30.300.160">
    <property type="entry name" value="Type II secretion system, protein E, N-terminal domain"/>
    <property type="match status" value="1"/>
</dbReference>
<dbReference type="KEGG" id="bsed:DN745_09705"/>
<proteinExistence type="inferred from homology"/>
<keyword evidence="3" id="KW-0067">ATP-binding</keyword>
<organism evidence="4 5">
    <name type="scientific">Bradymonas sediminis</name>
    <dbReference type="NCBI Taxonomy" id="1548548"/>
    <lineage>
        <taxon>Bacteria</taxon>
        <taxon>Deltaproteobacteria</taxon>
        <taxon>Bradymonadales</taxon>
        <taxon>Bradymonadaceae</taxon>
        <taxon>Bradymonas</taxon>
    </lineage>
</organism>
<dbReference type="OrthoDB" id="9805147at2"/>
<evidence type="ECO:0000313" key="4">
    <source>
        <dbReference type="EMBL" id="AWV89597.1"/>
    </source>
</evidence>
<dbReference type="Gene3D" id="3.30.450.90">
    <property type="match status" value="1"/>
</dbReference>
<dbReference type="SUPFAM" id="SSF52540">
    <property type="entry name" value="P-loop containing nucleoside triphosphate hydrolases"/>
    <property type="match status" value="1"/>
</dbReference>
<reference evidence="4 5" key="1">
    <citation type="submission" date="2018-06" db="EMBL/GenBank/DDBJ databases">
        <title>Lujinxingia sediminis gen. nov. sp. nov., a new facultative anaerobic member of the class Deltaproteobacteria, and proposal of Lujinxingaceae fam. nov.</title>
        <authorList>
            <person name="Guo L.-Y."/>
            <person name="Li C.-M."/>
            <person name="Wang S."/>
            <person name="Du Z.-J."/>
        </authorList>
    </citation>
    <scope>NUCLEOTIDE SEQUENCE [LARGE SCALE GENOMIC DNA]</scope>
    <source>
        <strain evidence="4 5">FA350</strain>
    </source>
</reference>
<evidence type="ECO:0000256" key="2">
    <source>
        <dbReference type="ARBA" id="ARBA00022741"/>
    </source>
</evidence>
<dbReference type="Pfam" id="PF05157">
    <property type="entry name" value="MshEN"/>
    <property type="match status" value="1"/>
</dbReference>
<gene>
    <name evidence="4" type="ORF">DN745_09705</name>
</gene>
<dbReference type="CDD" id="cd01129">
    <property type="entry name" value="PulE-GspE-like"/>
    <property type="match status" value="1"/>
</dbReference>
<keyword evidence="2" id="KW-0547">Nucleotide-binding</keyword>
<evidence type="ECO:0000256" key="3">
    <source>
        <dbReference type="ARBA" id="ARBA00022840"/>
    </source>
</evidence>
<evidence type="ECO:0000256" key="1">
    <source>
        <dbReference type="ARBA" id="ARBA00006611"/>
    </source>
</evidence>
<name>A0A2Z4FKS9_9DELT</name>
<dbReference type="FunFam" id="3.40.50.300:FF:000398">
    <property type="entry name" value="Type IV pilus assembly ATPase PilB"/>
    <property type="match status" value="1"/>
</dbReference>
<dbReference type="GO" id="GO:0016887">
    <property type="term" value="F:ATP hydrolysis activity"/>
    <property type="evidence" value="ECO:0007669"/>
    <property type="project" value="TreeGrafter"/>
</dbReference>
<dbReference type="GO" id="GO:0005524">
    <property type="term" value="F:ATP binding"/>
    <property type="evidence" value="ECO:0007669"/>
    <property type="project" value="UniProtKB-KW"/>
</dbReference>
<comment type="similarity">
    <text evidence="1">Belongs to the GSP E family.</text>
</comment>
<dbReference type="PANTHER" id="PTHR30258">
    <property type="entry name" value="TYPE II SECRETION SYSTEM PROTEIN GSPE-RELATED"/>
    <property type="match status" value="1"/>
</dbReference>
<evidence type="ECO:0000313" key="5">
    <source>
        <dbReference type="Proteomes" id="UP000249799"/>
    </source>
</evidence>
<dbReference type="InterPro" id="IPR007831">
    <property type="entry name" value="T2SS_GspE_N"/>
</dbReference>
<keyword evidence="5" id="KW-1185">Reference proteome</keyword>
<dbReference type="InterPro" id="IPR001482">
    <property type="entry name" value="T2SS/T4SS_dom"/>
</dbReference>
<dbReference type="Gene3D" id="3.40.50.300">
    <property type="entry name" value="P-loop containing nucleotide triphosphate hydrolases"/>
    <property type="match status" value="1"/>
</dbReference>
<dbReference type="PANTHER" id="PTHR30258:SF13">
    <property type="entry name" value="SECRETION PATHWAY ATPASE-RELATED"/>
    <property type="match status" value="1"/>
</dbReference>
<dbReference type="Proteomes" id="UP000249799">
    <property type="component" value="Chromosome"/>
</dbReference>
<protein>
    <submittedName>
        <fullName evidence="4">Type II/IV secretion system protein</fullName>
    </submittedName>
</protein>